<keyword evidence="6 8" id="KW-0472">Membrane</keyword>
<dbReference type="GO" id="GO:0098554">
    <property type="term" value="C:cytoplasmic side of endoplasmic reticulum membrane"/>
    <property type="evidence" value="ECO:0007669"/>
    <property type="project" value="TreeGrafter"/>
</dbReference>
<evidence type="ECO:0000256" key="1">
    <source>
        <dbReference type="ARBA" id="ARBA00004127"/>
    </source>
</evidence>
<dbReference type="SMART" id="SM00730">
    <property type="entry name" value="PSN"/>
    <property type="match status" value="1"/>
</dbReference>
<dbReference type="GO" id="GO:0033619">
    <property type="term" value="P:membrane protein proteolysis"/>
    <property type="evidence" value="ECO:0007669"/>
    <property type="project" value="TreeGrafter"/>
</dbReference>
<feature type="compositionally biased region" description="Polar residues" evidence="7">
    <location>
        <begin position="312"/>
        <end position="322"/>
    </location>
</feature>
<dbReference type="InterPro" id="IPR006639">
    <property type="entry name" value="Preselin/SPP"/>
</dbReference>
<evidence type="ECO:0000256" key="7">
    <source>
        <dbReference type="SAM" id="MobiDB-lite"/>
    </source>
</evidence>
<feature type="transmembrane region" description="Helical" evidence="8">
    <location>
        <begin position="33"/>
        <end position="51"/>
    </location>
</feature>
<evidence type="ECO:0000256" key="2">
    <source>
        <dbReference type="ARBA" id="ARBA00006859"/>
    </source>
</evidence>
<name>A0A0D2VU89_CAPO3</name>
<dbReference type="Proteomes" id="UP000008743">
    <property type="component" value="Unassembled WGS sequence"/>
</dbReference>
<evidence type="ECO:0000256" key="6">
    <source>
        <dbReference type="ARBA" id="ARBA00023136"/>
    </source>
</evidence>
<dbReference type="GO" id="GO:0030660">
    <property type="term" value="C:Golgi-associated vesicle membrane"/>
    <property type="evidence" value="ECO:0007669"/>
    <property type="project" value="TreeGrafter"/>
</dbReference>
<feature type="transmembrane region" description="Helical" evidence="8">
    <location>
        <begin position="121"/>
        <end position="144"/>
    </location>
</feature>
<protein>
    <recommendedName>
        <fullName evidence="11">Signal peptide peptidase</fullName>
    </recommendedName>
</protein>
<dbReference type="PANTHER" id="PTHR12174:SF103">
    <property type="entry name" value="INTRAMEMBRANE PROTEASE (IMPAS) FAMILY"/>
    <property type="match status" value="1"/>
</dbReference>
<evidence type="ECO:0000256" key="5">
    <source>
        <dbReference type="ARBA" id="ARBA00022989"/>
    </source>
</evidence>
<proteinExistence type="inferred from homology"/>
<feature type="compositionally biased region" description="Acidic residues" evidence="7">
    <location>
        <begin position="352"/>
        <end position="362"/>
    </location>
</feature>
<keyword evidence="4" id="KW-0378">Hydrolase</keyword>
<gene>
    <name evidence="9" type="ORF">CAOG_005472</name>
</gene>
<feature type="transmembrane region" description="Helical" evidence="8">
    <location>
        <begin position="230"/>
        <end position="253"/>
    </location>
</feature>
<dbReference type="AlphaFoldDB" id="A0A0D2VU89"/>
<dbReference type="Pfam" id="PF04258">
    <property type="entry name" value="Peptidase_A22B"/>
    <property type="match status" value="1"/>
</dbReference>
<dbReference type="OrthoDB" id="29661at2759"/>
<keyword evidence="5 8" id="KW-1133">Transmembrane helix</keyword>
<accession>A0A0D2VU89</accession>
<dbReference type="EMBL" id="KE346368">
    <property type="protein sequence ID" value="KJE94932.1"/>
    <property type="molecule type" value="Genomic_DNA"/>
</dbReference>
<keyword evidence="10" id="KW-1185">Reference proteome</keyword>
<evidence type="ECO:0008006" key="11">
    <source>
        <dbReference type="Google" id="ProtNLM"/>
    </source>
</evidence>
<evidence type="ECO:0000313" key="9">
    <source>
        <dbReference type="EMBL" id="KJE94932.1"/>
    </source>
</evidence>
<dbReference type="PANTHER" id="PTHR12174">
    <property type="entry name" value="SIGNAL PEPTIDE PEPTIDASE"/>
    <property type="match status" value="1"/>
</dbReference>
<comment type="subcellular location">
    <subcellularLocation>
        <location evidence="1">Endomembrane system</location>
        <topology evidence="1">Multi-pass membrane protein</topology>
    </subcellularLocation>
</comment>
<dbReference type="InterPro" id="IPR007369">
    <property type="entry name" value="Peptidase_A22B_SPP"/>
</dbReference>
<dbReference type="GO" id="GO:0005765">
    <property type="term" value="C:lysosomal membrane"/>
    <property type="evidence" value="ECO:0007669"/>
    <property type="project" value="TreeGrafter"/>
</dbReference>
<keyword evidence="3 8" id="KW-0812">Transmembrane</keyword>
<dbReference type="InParanoid" id="A0A0D2VU89"/>
<reference evidence="10" key="1">
    <citation type="submission" date="2011-02" db="EMBL/GenBank/DDBJ databases">
        <title>The Genome Sequence of Capsaspora owczarzaki ATCC 30864.</title>
        <authorList>
            <person name="Russ C."/>
            <person name="Cuomo C."/>
            <person name="Burger G."/>
            <person name="Gray M.W."/>
            <person name="Holland P.W.H."/>
            <person name="King N."/>
            <person name="Lang F.B.F."/>
            <person name="Roger A.J."/>
            <person name="Ruiz-Trillo I."/>
            <person name="Young S.K."/>
            <person name="Zeng Q."/>
            <person name="Gargeya S."/>
            <person name="Alvarado L."/>
            <person name="Berlin A."/>
            <person name="Chapman S.B."/>
            <person name="Chen Z."/>
            <person name="Freedman E."/>
            <person name="Gellesch M."/>
            <person name="Goldberg J."/>
            <person name="Griggs A."/>
            <person name="Gujja S."/>
            <person name="Heilman E."/>
            <person name="Heiman D."/>
            <person name="Howarth C."/>
            <person name="Mehta T."/>
            <person name="Neiman D."/>
            <person name="Pearson M."/>
            <person name="Roberts A."/>
            <person name="Saif S."/>
            <person name="Shea T."/>
            <person name="Shenoy N."/>
            <person name="Sisk P."/>
            <person name="Stolte C."/>
            <person name="Sykes S."/>
            <person name="White J."/>
            <person name="Yandava C."/>
            <person name="Haas B."/>
            <person name="Nusbaum C."/>
            <person name="Birren B."/>
        </authorList>
    </citation>
    <scope>NUCLEOTIDE SEQUENCE</scope>
    <source>
        <strain evidence="10">ATCC 30864</strain>
    </source>
</reference>
<evidence type="ECO:0000256" key="8">
    <source>
        <dbReference type="SAM" id="Phobius"/>
    </source>
</evidence>
<dbReference type="eggNOG" id="KOG2442">
    <property type="taxonomic scope" value="Eukaryota"/>
</dbReference>
<feature type="transmembrane region" description="Helical" evidence="8">
    <location>
        <begin position="58"/>
        <end position="80"/>
    </location>
</feature>
<evidence type="ECO:0000313" key="10">
    <source>
        <dbReference type="Proteomes" id="UP000008743"/>
    </source>
</evidence>
<dbReference type="GO" id="GO:0042500">
    <property type="term" value="F:aspartic endopeptidase activity, intramembrane cleaving"/>
    <property type="evidence" value="ECO:0007669"/>
    <property type="project" value="InterPro"/>
</dbReference>
<dbReference type="GO" id="GO:0098553">
    <property type="term" value="C:lumenal side of endoplasmic reticulum membrane"/>
    <property type="evidence" value="ECO:0007669"/>
    <property type="project" value="TreeGrafter"/>
</dbReference>
<evidence type="ECO:0000256" key="4">
    <source>
        <dbReference type="ARBA" id="ARBA00022801"/>
    </source>
</evidence>
<comment type="similarity">
    <text evidence="2">Belongs to the peptidase A22B family.</text>
</comment>
<evidence type="ECO:0000256" key="3">
    <source>
        <dbReference type="ARBA" id="ARBA00022692"/>
    </source>
</evidence>
<feature type="compositionally biased region" description="Low complexity" evidence="7">
    <location>
        <begin position="328"/>
        <end position="341"/>
    </location>
</feature>
<feature type="region of interest" description="Disordered" evidence="7">
    <location>
        <begin position="312"/>
        <end position="362"/>
    </location>
</feature>
<feature type="transmembrane region" description="Helical" evidence="8">
    <location>
        <begin position="259"/>
        <end position="277"/>
    </location>
</feature>
<dbReference type="PhylomeDB" id="A0A0D2VU89"/>
<sequence>MAMSLTITGPKWSLSALDAGADLFFAFANRSAWILQDFLGVIFVAVIIKSIRIGSVKVASLLLILFFLYDIFFVFITPLFTNDGESVMVQVATGSGSTNEQLPMVLKLPRLVDPYSGSCGVAYTVLGFGDLVMPSFLLAFCLMFDYRRHLVDTVVKGSLRGRLTLAMFETGKRRSARGSQDDAAGSADSLPHEHVGVNEAEPAVDVEAIISCAVLLRASHPNVTRGARPVYFFSCVFAYFVGLMATYATLVGSGKAQPALLYLVPSTLGCTLLVAWWRHELPLVWRGVHSLTDEVWEEYDRLRADAADENRTFSSRGGNTNIEDGATSSSSSSSSSRVSVSNRGRPRKESLDSDDADTERLL</sequence>
<organism evidence="9 10">
    <name type="scientific">Capsaspora owczarzaki (strain ATCC 30864)</name>
    <dbReference type="NCBI Taxonomy" id="595528"/>
    <lineage>
        <taxon>Eukaryota</taxon>
        <taxon>Filasterea</taxon>
        <taxon>Capsaspora</taxon>
    </lineage>
</organism>